<dbReference type="AlphaFoldDB" id="A0A3M0BLG2"/>
<protein>
    <submittedName>
        <fullName evidence="1">Uncharacterized protein</fullName>
    </submittedName>
</protein>
<keyword evidence="2" id="KW-1185">Reference proteome</keyword>
<proteinExistence type="predicted"/>
<organism evidence="1 2">
    <name type="scientific">Hydrogenothermus marinus</name>
    <dbReference type="NCBI Taxonomy" id="133270"/>
    <lineage>
        <taxon>Bacteria</taxon>
        <taxon>Pseudomonadati</taxon>
        <taxon>Aquificota</taxon>
        <taxon>Aquificia</taxon>
        <taxon>Aquificales</taxon>
        <taxon>Hydrogenothermaceae</taxon>
        <taxon>Hydrogenothermus</taxon>
    </lineage>
</organism>
<dbReference type="EMBL" id="REFO01000011">
    <property type="protein sequence ID" value="RMA97109.1"/>
    <property type="molecule type" value="Genomic_DNA"/>
</dbReference>
<accession>A0A3M0BLG2</accession>
<gene>
    <name evidence="1" type="ORF">CLV39_0764</name>
</gene>
<name>A0A3M0BLG2_9AQUI</name>
<evidence type="ECO:0000313" key="2">
    <source>
        <dbReference type="Proteomes" id="UP000280842"/>
    </source>
</evidence>
<comment type="caution">
    <text evidence="1">The sequence shown here is derived from an EMBL/GenBank/DDBJ whole genome shotgun (WGS) entry which is preliminary data.</text>
</comment>
<reference evidence="1 2" key="1">
    <citation type="submission" date="2018-10" db="EMBL/GenBank/DDBJ databases">
        <title>Genomic Encyclopedia of Archaeal and Bacterial Type Strains, Phase II (KMG-II): from individual species to whole genera.</title>
        <authorList>
            <person name="Goeker M."/>
        </authorList>
    </citation>
    <scope>NUCLEOTIDE SEQUENCE [LARGE SCALE GENOMIC DNA]</scope>
    <source>
        <strain evidence="1 2">VM1</strain>
    </source>
</reference>
<dbReference type="Proteomes" id="UP000280842">
    <property type="component" value="Unassembled WGS sequence"/>
</dbReference>
<dbReference type="RefSeq" id="WP_147435394.1">
    <property type="nucleotide sequence ID" value="NZ_REFO01000011.1"/>
</dbReference>
<sequence length="317" mass="37903">MLLFIILFICFLYLEKFFPIAYLKKVYSENNKIEKPQTLKKIDLIYHPITEYDGNSLITLKDLIDNLNKNQYIFLTEKNPLFFEGKYKNRFIYVKNIPCKEIFSVKEESSGILSFFKKFKYYIFYPFNKEYAFYKKSEIIDKLQFFKKFSPITGQCFVAKSDAYISLKTTNFEYPSLKYQLKLIKNAVYVKKDFDKLSFFKKKIEIAESIKNGSSYTYFYENPDFDFYAVEGKKELTLGSPLKLENNPIIYVYKPTGNYIIAVYKNGKVYKYYNSSFSIKPKTAGYYFFIVYKYDFNLKNIYFSFEPVIITNSFYVQ</sequence>
<evidence type="ECO:0000313" key="1">
    <source>
        <dbReference type="EMBL" id="RMA97109.1"/>
    </source>
</evidence>